<dbReference type="InterPro" id="IPR013766">
    <property type="entry name" value="Thioredoxin_domain"/>
</dbReference>
<reference evidence="4" key="1">
    <citation type="submission" date="2014-02" db="EMBL/GenBank/DDBJ databases">
        <title>Complete genome sequence and comparative genomic analysis of the nitrogen-fixing bacterium Leptospirillum ferriphilum YSK.</title>
        <authorList>
            <person name="Guo X."/>
            <person name="Yin H."/>
            <person name="Liang Y."/>
            <person name="Hu Q."/>
            <person name="Ma L."/>
            <person name="Xiao Y."/>
            <person name="Zhang X."/>
            <person name="Qiu G."/>
            <person name="Liu X."/>
        </authorList>
    </citation>
    <scope>NUCLEOTIDE SEQUENCE [LARGE SCALE GENOMIC DNA]</scope>
    <source>
        <strain evidence="4">YSK</strain>
    </source>
</reference>
<evidence type="ECO:0000259" key="2">
    <source>
        <dbReference type="PROSITE" id="PS51352"/>
    </source>
</evidence>
<dbReference type="Gene3D" id="3.40.30.10">
    <property type="entry name" value="Glutaredoxin"/>
    <property type="match status" value="1"/>
</dbReference>
<dbReference type="KEGG" id="lfp:Y981_12935"/>
<dbReference type="SUPFAM" id="SSF52833">
    <property type="entry name" value="Thioredoxin-like"/>
    <property type="match status" value="1"/>
</dbReference>
<feature type="domain" description="Thioredoxin" evidence="2">
    <location>
        <begin position="23"/>
        <end position="174"/>
    </location>
</feature>
<accession>A0A059Y1B5</accession>
<dbReference type="OrthoDB" id="9811352at2"/>
<organism evidence="3 4">
    <name type="scientific">Leptospirillum ferriphilum YSK</name>
    <dbReference type="NCBI Taxonomy" id="1441628"/>
    <lineage>
        <taxon>Bacteria</taxon>
        <taxon>Pseudomonadati</taxon>
        <taxon>Nitrospirota</taxon>
        <taxon>Nitrospiria</taxon>
        <taxon>Nitrospirales</taxon>
        <taxon>Nitrospiraceae</taxon>
        <taxon>Leptospirillum</taxon>
    </lineage>
</organism>
<proteinExistence type="predicted"/>
<dbReference type="PANTHER" id="PTHR42852">
    <property type="entry name" value="THIOL:DISULFIDE INTERCHANGE PROTEIN DSBE"/>
    <property type="match status" value="1"/>
</dbReference>
<dbReference type="Pfam" id="PF00578">
    <property type="entry name" value="AhpC-TSA"/>
    <property type="match status" value="1"/>
</dbReference>
<dbReference type="InterPro" id="IPR041017">
    <property type="entry name" value="Thioredoxin_10"/>
</dbReference>
<dbReference type="PANTHER" id="PTHR42852:SF13">
    <property type="entry name" value="PROTEIN DIPZ"/>
    <property type="match status" value="1"/>
</dbReference>
<dbReference type="Pfam" id="PF17991">
    <property type="entry name" value="Thioredoxin_10"/>
    <property type="match status" value="1"/>
</dbReference>
<dbReference type="GO" id="GO:0016209">
    <property type="term" value="F:antioxidant activity"/>
    <property type="evidence" value="ECO:0007669"/>
    <property type="project" value="InterPro"/>
</dbReference>
<sequence>MSVLIRKNRRGQRAFCLFFIALLFFGVTNVQAETIPSLEGGAAWINSPPLSRKDLQGKVVLVDFWEYTCVNCVRTFPFLKKMYREYASRGLVIIGIHTPEFTFGRIRSNVESAVHRFGLVYPVVMDNQMVLWDRFHNHYWPAEFLFDRSGTLQYHSIGEGDYAGMEGQIRLALGLPAKIGSPEEDDASFPEGMTPELYAGASRGETGGGVPLDASGNKEKFTRAEMRPDRLNLSGDWVIHDEYIRPSGMDAGNPPEIHLPYHAAGVHVVLRPRPGTSGKVLVFLDGKPVSRKVAGEDIRYDSSGKSYIQAGEARMYNLTRGQPFGGYLLKLAFLDRGPSVYSFTFDPK</sequence>
<reference evidence="3 4" key="2">
    <citation type="journal article" date="2015" name="Biomed. Res. Int.">
        <title>Effects of Arsenite Resistance on the Growth and Functional Gene Expression of Leptospirillum ferriphilum and Acidithiobacillus thiooxidans in Pure Culture and Coculture.</title>
        <authorList>
            <person name="Jiang H."/>
            <person name="Liang Y."/>
            <person name="Yin H."/>
            <person name="Xiao Y."/>
            <person name="Guo X."/>
            <person name="Xu Y."/>
            <person name="Hu Q."/>
            <person name="Liu H."/>
            <person name="Liu X."/>
        </authorList>
    </citation>
    <scope>NUCLEOTIDE SEQUENCE [LARGE SCALE GENOMIC DNA]</scope>
    <source>
        <strain evidence="3 4">YSK</strain>
    </source>
</reference>
<dbReference type="RefSeq" id="WP_051613930.1">
    <property type="nucleotide sequence ID" value="NZ_CP007243.1"/>
</dbReference>
<evidence type="ECO:0000313" key="4">
    <source>
        <dbReference type="Proteomes" id="UP000027059"/>
    </source>
</evidence>
<dbReference type="AlphaFoldDB" id="A0A059Y1B5"/>
<dbReference type="EMBL" id="CP007243">
    <property type="protein sequence ID" value="AIA31321.1"/>
    <property type="molecule type" value="Genomic_DNA"/>
</dbReference>
<dbReference type="GO" id="GO:0016491">
    <property type="term" value="F:oxidoreductase activity"/>
    <property type="evidence" value="ECO:0007669"/>
    <property type="project" value="InterPro"/>
</dbReference>
<evidence type="ECO:0000256" key="1">
    <source>
        <dbReference type="SAM" id="SignalP"/>
    </source>
</evidence>
<keyword evidence="1" id="KW-0732">Signal</keyword>
<protein>
    <submittedName>
        <fullName evidence="3">Cytochrome C biogenesis protein</fullName>
    </submittedName>
</protein>
<dbReference type="HOGENOM" id="CLU_044955_0_0_0"/>
<feature type="signal peptide" evidence="1">
    <location>
        <begin position="1"/>
        <end position="32"/>
    </location>
</feature>
<dbReference type="InterPro" id="IPR036249">
    <property type="entry name" value="Thioredoxin-like_sf"/>
</dbReference>
<keyword evidence="4" id="KW-1185">Reference proteome</keyword>
<dbReference type="Gene3D" id="2.60.120.260">
    <property type="entry name" value="Galactose-binding domain-like"/>
    <property type="match status" value="1"/>
</dbReference>
<evidence type="ECO:0000313" key="3">
    <source>
        <dbReference type="EMBL" id="AIA31321.1"/>
    </source>
</evidence>
<feature type="chain" id="PRO_5001581833" evidence="1">
    <location>
        <begin position="33"/>
        <end position="348"/>
    </location>
</feature>
<dbReference type="InterPro" id="IPR000866">
    <property type="entry name" value="AhpC/TSA"/>
</dbReference>
<name>A0A059Y1B5_9BACT</name>
<dbReference type="Proteomes" id="UP000027059">
    <property type="component" value="Chromosome"/>
</dbReference>
<dbReference type="PROSITE" id="PS51352">
    <property type="entry name" value="THIOREDOXIN_2"/>
    <property type="match status" value="1"/>
</dbReference>
<dbReference type="InterPro" id="IPR050553">
    <property type="entry name" value="Thioredoxin_ResA/DsbE_sf"/>
</dbReference>
<gene>
    <name evidence="3" type="ORF">Y981_12935</name>
</gene>